<feature type="transmembrane region" description="Helical" evidence="1">
    <location>
        <begin position="12"/>
        <end position="40"/>
    </location>
</feature>
<evidence type="ECO:0000313" key="2">
    <source>
        <dbReference type="EMBL" id="KHM52533.1"/>
    </source>
</evidence>
<keyword evidence="1" id="KW-0472">Membrane</keyword>
<proteinExistence type="predicted"/>
<dbReference type="PANTHER" id="PTHR41324:SF1">
    <property type="entry name" value="DUF2232 DOMAIN-CONTAINING PROTEIN"/>
    <property type="match status" value="1"/>
</dbReference>
<dbReference type="STRING" id="82374.NZ47_04435"/>
<feature type="transmembrane region" description="Helical" evidence="1">
    <location>
        <begin position="106"/>
        <end position="128"/>
    </location>
</feature>
<gene>
    <name evidence="2" type="ORF">NZ47_04435</name>
</gene>
<accession>A0A0B2K0Q3</accession>
<feature type="transmembrane region" description="Helical" evidence="1">
    <location>
        <begin position="247"/>
        <end position="267"/>
    </location>
</feature>
<protein>
    <recommendedName>
        <fullName evidence="4">DUF2232 domain-containing protein</fullName>
    </recommendedName>
</protein>
<keyword evidence="3" id="KW-1185">Reference proteome</keyword>
<dbReference type="EMBL" id="JSCE01000086">
    <property type="protein sequence ID" value="KHM52533.1"/>
    <property type="molecule type" value="Genomic_DNA"/>
</dbReference>
<organism evidence="2 3">
    <name type="scientific">Anaerovibrio lipolyticus</name>
    <dbReference type="NCBI Taxonomy" id="82374"/>
    <lineage>
        <taxon>Bacteria</taxon>
        <taxon>Bacillati</taxon>
        <taxon>Bacillota</taxon>
        <taxon>Negativicutes</taxon>
        <taxon>Selenomonadales</taxon>
        <taxon>Selenomonadaceae</taxon>
        <taxon>Anaerovibrio</taxon>
    </lineage>
</organism>
<dbReference type="Pfam" id="PF09991">
    <property type="entry name" value="DUF2232"/>
    <property type="match status" value="1"/>
</dbReference>
<keyword evidence="1" id="KW-0812">Transmembrane</keyword>
<dbReference type="AlphaFoldDB" id="A0A0B2K0Q3"/>
<feature type="transmembrane region" description="Helical" evidence="1">
    <location>
        <begin position="279"/>
        <end position="307"/>
    </location>
</feature>
<dbReference type="RefSeq" id="WP_039206856.1">
    <property type="nucleotide sequence ID" value="NZ_JSCE01000086.1"/>
</dbReference>
<sequence>MADIKIKSMTESSLLVAITVIVALVGVYIPLLGEVAILIWPLPILILEVRHGLKWALLSVLAAGIIMAILIEPMSAIRLVLGFAPPAIALGYGFRRALPAGQNLLISLVTAVISMLLALGLFLAITGINPFNMELEMMEDTFNSSISAYEAMGVPADKVAEMKDNFGQAFKLVGMLMPLIIICSGLITTLINYVMGRKVLTHLGYNLPKLPPLDQWRLPVALFYLFGFSLVGIYWGESRNISLLTQISYNAFFLTTCTGFVQGVAILSSLLRNKISRWMFWIIIGFIFINGLLAQLLAFVGLFDMIFDYRKRFSARRN</sequence>
<evidence type="ECO:0000313" key="3">
    <source>
        <dbReference type="Proteomes" id="UP000030993"/>
    </source>
</evidence>
<dbReference type="InterPro" id="IPR018710">
    <property type="entry name" value="DUF2232"/>
</dbReference>
<feature type="transmembrane region" description="Helical" evidence="1">
    <location>
        <begin position="52"/>
        <end position="71"/>
    </location>
</feature>
<keyword evidence="1" id="KW-1133">Transmembrane helix</keyword>
<evidence type="ECO:0008006" key="4">
    <source>
        <dbReference type="Google" id="ProtNLM"/>
    </source>
</evidence>
<dbReference type="PRINTS" id="PR00173">
    <property type="entry name" value="EDTRNSPORT"/>
</dbReference>
<name>A0A0B2K0Q3_9FIRM</name>
<feature type="transmembrane region" description="Helical" evidence="1">
    <location>
        <begin position="172"/>
        <end position="196"/>
    </location>
</feature>
<comment type="caution">
    <text evidence="2">The sequence shown here is derived from an EMBL/GenBank/DDBJ whole genome shotgun (WGS) entry which is preliminary data.</text>
</comment>
<feature type="transmembrane region" description="Helical" evidence="1">
    <location>
        <begin position="216"/>
        <end position="235"/>
    </location>
</feature>
<dbReference type="PANTHER" id="PTHR41324">
    <property type="entry name" value="MEMBRANE PROTEIN-RELATED"/>
    <property type="match status" value="1"/>
</dbReference>
<reference evidence="2 3" key="1">
    <citation type="journal article" date="2013" name="PLoS ONE">
        <title>Identification and characterization of three novel lipases belonging to families II and V from Anaerovibrio lipolyticus 5ST.</title>
        <authorList>
            <person name="Prive F."/>
            <person name="Kaderbhai N.N."/>
            <person name="Girdwood S."/>
            <person name="Worgan H.J."/>
            <person name="Pinloche E."/>
            <person name="Scollan N.D."/>
            <person name="Huws S.A."/>
            <person name="Newbold C.J."/>
        </authorList>
    </citation>
    <scope>NUCLEOTIDE SEQUENCE [LARGE SCALE GENOMIC DNA]</scope>
    <source>
        <strain evidence="2 3">5S</strain>
    </source>
</reference>
<dbReference type="Proteomes" id="UP000030993">
    <property type="component" value="Unassembled WGS sequence"/>
</dbReference>
<dbReference type="eggNOG" id="COG4241">
    <property type="taxonomic scope" value="Bacteria"/>
</dbReference>
<evidence type="ECO:0000256" key="1">
    <source>
        <dbReference type="SAM" id="Phobius"/>
    </source>
</evidence>